<sequence length="170" mass="19238">MTKGSKKFPTKQGASLTLSRWLMLKSKKDEIDLKFKNGLDGKLEEEDLIHLGGGVYITINPEFPTVDIRHFWRPQDAPKAVATKRGVALNKFKWERLCYVMDLMIDFVPELNSGVICEFTHDNEMGILACKECNPFPETDEDHPVPEAENDTLPLPPLLDNQEGNPEIAN</sequence>
<dbReference type="Proteomes" id="UP000507470">
    <property type="component" value="Unassembled WGS sequence"/>
</dbReference>
<dbReference type="EMBL" id="CACVKT020009169">
    <property type="protein sequence ID" value="CAC5420795.1"/>
    <property type="molecule type" value="Genomic_DNA"/>
</dbReference>
<accession>A0A6J8EML0</accession>
<keyword evidence="3" id="KW-1185">Reference proteome</keyword>
<reference evidence="2 3" key="1">
    <citation type="submission" date="2020-06" db="EMBL/GenBank/DDBJ databases">
        <authorList>
            <person name="Li R."/>
            <person name="Bekaert M."/>
        </authorList>
    </citation>
    <scope>NUCLEOTIDE SEQUENCE [LARGE SCALE GENOMIC DNA]</scope>
    <source>
        <strain evidence="3">wild</strain>
    </source>
</reference>
<organism evidence="2 3">
    <name type="scientific">Mytilus coruscus</name>
    <name type="common">Sea mussel</name>
    <dbReference type="NCBI Taxonomy" id="42192"/>
    <lineage>
        <taxon>Eukaryota</taxon>
        <taxon>Metazoa</taxon>
        <taxon>Spiralia</taxon>
        <taxon>Lophotrochozoa</taxon>
        <taxon>Mollusca</taxon>
        <taxon>Bivalvia</taxon>
        <taxon>Autobranchia</taxon>
        <taxon>Pteriomorphia</taxon>
        <taxon>Mytilida</taxon>
        <taxon>Mytiloidea</taxon>
        <taxon>Mytilidae</taxon>
        <taxon>Mytilinae</taxon>
        <taxon>Mytilus</taxon>
    </lineage>
</organism>
<proteinExistence type="predicted"/>
<evidence type="ECO:0000313" key="3">
    <source>
        <dbReference type="Proteomes" id="UP000507470"/>
    </source>
</evidence>
<feature type="region of interest" description="Disordered" evidence="1">
    <location>
        <begin position="138"/>
        <end position="170"/>
    </location>
</feature>
<evidence type="ECO:0000256" key="1">
    <source>
        <dbReference type="SAM" id="MobiDB-lite"/>
    </source>
</evidence>
<name>A0A6J8EML0_MYTCO</name>
<protein>
    <submittedName>
        <fullName evidence="2">Uncharacterized protein</fullName>
    </submittedName>
</protein>
<dbReference type="OrthoDB" id="6042816at2759"/>
<dbReference type="AlphaFoldDB" id="A0A6J8EML0"/>
<evidence type="ECO:0000313" key="2">
    <source>
        <dbReference type="EMBL" id="CAC5420795.1"/>
    </source>
</evidence>
<gene>
    <name evidence="2" type="ORF">MCOR_52984</name>
</gene>